<feature type="non-terminal residue" evidence="1">
    <location>
        <position position="36"/>
    </location>
</feature>
<reference evidence="1" key="1">
    <citation type="journal article" date="1989" name="Carlsberg Res. Commun.">
        <title>A 39 kD barley seed protein of the serpin superfamily inhibits alpha-chymotrypsin.</title>
        <authorList>
            <person name="Lundgard R."/>
            <person name="Svensson B."/>
        </authorList>
    </citation>
    <scope>PROTEIN SEQUENCE</scope>
</reference>
<dbReference type="PIR" id="A35274">
    <property type="entry name" value="A35274"/>
</dbReference>
<proteinExistence type="evidence at protein level"/>
<keyword id="KW-0903">Direct protein sequencing</keyword>
<dbReference type="AlphaFoldDB" id="Q7M273"/>
<accession>Q7M273</accession>
<protein>
    <submittedName>
        <fullName evidence="1">39K seed protein</fullName>
    </submittedName>
</protein>
<evidence type="ECO:0000313" key="1">
    <source>
        <dbReference type="PIR" id="A35274"/>
    </source>
</evidence>
<organism evidence="1">
    <name type="scientific">Hordeum vulgare</name>
    <name type="common">Barley</name>
    <dbReference type="NCBI Taxonomy" id="4513"/>
    <lineage>
        <taxon>Eukaryota</taxon>
        <taxon>Viridiplantae</taxon>
        <taxon>Streptophyta</taxon>
        <taxon>Embryophyta</taxon>
        <taxon>Tracheophyta</taxon>
        <taxon>Spermatophyta</taxon>
        <taxon>Magnoliopsida</taxon>
        <taxon>Liliopsida</taxon>
        <taxon>Poales</taxon>
        <taxon>Poaceae</taxon>
        <taxon>BOP clade</taxon>
        <taxon>Pooideae</taxon>
        <taxon>Triticodae</taxon>
        <taxon>Triticeae</taxon>
        <taxon>Hordeinae</taxon>
        <taxon>Hordeum</taxon>
    </lineage>
</organism>
<sequence length="36" mass="4230">QFSMYILLPEAHDGLSRSLPIRMDFVANHPFLIRED</sequence>
<feature type="non-terminal residue" evidence="1">
    <location>
        <position position="1"/>
    </location>
</feature>
<name>Q7M273_HORVU</name>